<evidence type="ECO:0000256" key="1">
    <source>
        <dbReference type="ARBA" id="ARBA00004196"/>
    </source>
</evidence>
<dbReference type="PANTHER" id="PTHR30036">
    <property type="entry name" value="D-XYLOSE-BINDING PERIPLASMIC PROTEIN"/>
    <property type="match status" value="1"/>
</dbReference>
<dbReference type="PROSITE" id="PS51257">
    <property type="entry name" value="PROKAR_LIPOPROTEIN"/>
    <property type="match status" value="1"/>
</dbReference>
<comment type="similarity">
    <text evidence="2">Belongs to the bacterial solute-binding protein 2 family.</text>
</comment>
<protein>
    <submittedName>
        <fullName evidence="5">Substrate-binding domain-containing protein</fullName>
    </submittedName>
</protein>
<evidence type="ECO:0000256" key="2">
    <source>
        <dbReference type="ARBA" id="ARBA00007639"/>
    </source>
</evidence>
<dbReference type="SUPFAM" id="SSF53822">
    <property type="entry name" value="Periplasmic binding protein-like I"/>
    <property type="match status" value="1"/>
</dbReference>
<organism evidence="5 6">
    <name type="scientific">Anaerofilum hominis</name>
    <dbReference type="NCBI Taxonomy" id="2763016"/>
    <lineage>
        <taxon>Bacteria</taxon>
        <taxon>Bacillati</taxon>
        <taxon>Bacillota</taxon>
        <taxon>Clostridia</taxon>
        <taxon>Eubacteriales</taxon>
        <taxon>Oscillospiraceae</taxon>
        <taxon>Anaerofilum</taxon>
    </lineage>
</organism>
<dbReference type="EMBL" id="JACONZ010000001">
    <property type="protein sequence ID" value="MBC5580737.1"/>
    <property type="molecule type" value="Genomic_DNA"/>
</dbReference>
<dbReference type="Gene3D" id="3.40.50.2300">
    <property type="match status" value="2"/>
</dbReference>
<gene>
    <name evidence="5" type="ORF">H8S23_04395</name>
</gene>
<comment type="subcellular location">
    <subcellularLocation>
        <location evidence="1">Cell envelope</location>
    </subcellularLocation>
</comment>
<evidence type="ECO:0000313" key="6">
    <source>
        <dbReference type="Proteomes" id="UP000659630"/>
    </source>
</evidence>
<dbReference type="InterPro" id="IPR050555">
    <property type="entry name" value="Bact_Solute-Bind_Prot2"/>
</dbReference>
<reference evidence="5" key="1">
    <citation type="submission" date="2020-08" db="EMBL/GenBank/DDBJ databases">
        <title>Genome public.</title>
        <authorList>
            <person name="Liu C."/>
            <person name="Sun Q."/>
        </authorList>
    </citation>
    <scope>NUCLEOTIDE SEQUENCE</scope>
    <source>
        <strain evidence="5">BX8</strain>
    </source>
</reference>
<dbReference type="Proteomes" id="UP000659630">
    <property type="component" value="Unassembled WGS sequence"/>
</dbReference>
<comment type="caution">
    <text evidence="5">The sequence shown here is derived from an EMBL/GenBank/DDBJ whole genome shotgun (WGS) entry which is preliminary data.</text>
</comment>
<keyword evidence="3" id="KW-0732">Signal</keyword>
<keyword evidence="6" id="KW-1185">Reference proteome</keyword>
<name>A0A923I871_9FIRM</name>
<accession>A0A923I871</accession>
<evidence type="ECO:0000256" key="3">
    <source>
        <dbReference type="SAM" id="SignalP"/>
    </source>
</evidence>
<feature type="signal peptide" evidence="3">
    <location>
        <begin position="1"/>
        <end position="21"/>
    </location>
</feature>
<dbReference type="Pfam" id="PF13407">
    <property type="entry name" value="Peripla_BP_4"/>
    <property type="match status" value="1"/>
</dbReference>
<dbReference type="AlphaFoldDB" id="A0A923I871"/>
<feature type="chain" id="PRO_5039402099" evidence="3">
    <location>
        <begin position="22"/>
        <end position="368"/>
    </location>
</feature>
<evidence type="ECO:0000259" key="4">
    <source>
        <dbReference type="Pfam" id="PF13407"/>
    </source>
</evidence>
<proteinExistence type="inferred from homology"/>
<dbReference type="RefSeq" id="WP_186887069.1">
    <property type="nucleotide sequence ID" value="NZ_JACONZ010000001.1"/>
</dbReference>
<feature type="domain" description="Periplasmic binding protein" evidence="4">
    <location>
        <begin position="52"/>
        <end position="305"/>
    </location>
</feature>
<dbReference type="InterPro" id="IPR028082">
    <property type="entry name" value="Peripla_BP_I"/>
</dbReference>
<evidence type="ECO:0000313" key="5">
    <source>
        <dbReference type="EMBL" id="MBC5580737.1"/>
    </source>
</evidence>
<dbReference type="GO" id="GO:0030288">
    <property type="term" value="C:outer membrane-bounded periplasmic space"/>
    <property type="evidence" value="ECO:0007669"/>
    <property type="project" value="TreeGrafter"/>
</dbReference>
<dbReference type="InterPro" id="IPR025997">
    <property type="entry name" value="SBP_2_dom"/>
</dbReference>
<dbReference type="PANTHER" id="PTHR30036:SF7">
    <property type="entry name" value="ABC TRANSPORTER PERIPLASMIC-BINDING PROTEIN YPHF"/>
    <property type="match status" value="1"/>
</dbReference>
<dbReference type="GO" id="GO:0030246">
    <property type="term" value="F:carbohydrate binding"/>
    <property type="evidence" value="ECO:0007669"/>
    <property type="project" value="TreeGrafter"/>
</dbReference>
<sequence length="368" mass="38955">MKKLAAMVLAMALVFSLAACGGSDSSSASAGGSSAGSAAASGGAQAGSSGKIAVIRNMSSSDHTTQFFAGCIAEGEALGYTVDTFMSDQDDVKMQNLMEQALQQDYDIWIVSHANEGYQYDLVSRAVEKGIKVVGFDCGGEHVEGVTYTSQDDQSLASISLDAMIEKAKEKGASEPVKFLELNTLGLIVPFDTRHAVIEQYEADGKLECLDIINPLTGGDSYSQVYTAVSTALTKYPAGELNGIWAASSGFLDGAVDAIHDAGRDDVVLSAIDISDTEIKRLVEVPEYICCAAVDPYVIGVVDVRLAVLKTLGVETPETYALDAVEVSGDQLNADDTMQTLNKYFADFGSTDAFDTDEIKALREKFAK</sequence>